<dbReference type="Proteomes" id="UP000095287">
    <property type="component" value="Unplaced"/>
</dbReference>
<dbReference type="WBParaSite" id="L893_g7009.t1">
    <property type="protein sequence ID" value="L893_g7009.t1"/>
    <property type="gene ID" value="L893_g7009"/>
</dbReference>
<evidence type="ECO:0000313" key="1">
    <source>
        <dbReference type="Proteomes" id="UP000095287"/>
    </source>
</evidence>
<proteinExistence type="predicted"/>
<sequence>MSSWASSRASSRIVFIPPHRRHTVAAIHLLSTPPGGESAFGFAHPLFPSPLFGAHAFPEFLFVWRARFFVGTRFRSFAPVPSHFPYSVLLASFCNTIRSVAARPTSSDGDRGN</sequence>
<keyword evidence="1" id="KW-1185">Reference proteome</keyword>
<reference evidence="2" key="1">
    <citation type="submission" date="2016-11" db="UniProtKB">
        <authorList>
            <consortium name="WormBaseParasite"/>
        </authorList>
    </citation>
    <scope>IDENTIFICATION</scope>
</reference>
<evidence type="ECO:0000313" key="2">
    <source>
        <dbReference type="WBParaSite" id="L893_g7009.t1"/>
    </source>
</evidence>
<protein>
    <submittedName>
        <fullName evidence="2">Secreted protein</fullName>
    </submittedName>
</protein>
<accession>A0A1I8AKW5</accession>
<name>A0A1I8AKW5_9BILA</name>
<dbReference type="AlphaFoldDB" id="A0A1I8AKW5"/>
<organism evidence="1 2">
    <name type="scientific">Steinernema glaseri</name>
    <dbReference type="NCBI Taxonomy" id="37863"/>
    <lineage>
        <taxon>Eukaryota</taxon>
        <taxon>Metazoa</taxon>
        <taxon>Ecdysozoa</taxon>
        <taxon>Nematoda</taxon>
        <taxon>Chromadorea</taxon>
        <taxon>Rhabditida</taxon>
        <taxon>Tylenchina</taxon>
        <taxon>Panagrolaimomorpha</taxon>
        <taxon>Strongyloidoidea</taxon>
        <taxon>Steinernematidae</taxon>
        <taxon>Steinernema</taxon>
    </lineage>
</organism>